<dbReference type="EMBL" id="BCWF01000018">
    <property type="protein sequence ID" value="GAT24462.1"/>
    <property type="molecule type" value="Genomic_DNA"/>
</dbReference>
<comment type="caution">
    <text evidence="2">The sequence shown here is derived from an EMBL/GenBank/DDBJ whole genome shotgun (WGS) entry which is preliminary data.</text>
</comment>
<evidence type="ECO:0000313" key="2">
    <source>
        <dbReference type="EMBL" id="GAT24462.1"/>
    </source>
</evidence>
<feature type="region of interest" description="Disordered" evidence="1">
    <location>
        <begin position="30"/>
        <end position="61"/>
    </location>
</feature>
<sequence length="150" mass="16496">MLSSIPVQNLSTCLSLEDIRHYLAEDNYDVSPSASESTRTSSGTTTSVKHTMSAPPPRSQVHRQLRSLSGDYSVVEPLAQYLFWKSAVRKRTTIARPHSVASICSRNSDEWSRGLRFLCSELDAVTVSIFLLFTAIDVPGPDPIVVSILA</sequence>
<dbReference type="AlphaFoldDB" id="A0A146FFV1"/>
<proteinExistence type="predicted"/>
<protein>
    <submittedName>
        <fullName evidence="2">C6 transcription factor</fullName>
    </submittedName>
</protein>
<reference evidence="2 3" key="1">
    <citation type="journal article" date="2016" name="DNA Res.">
        <title>Genome sequence of Aspergillus luchuensis NBRC 4314.</title>
        <authorList>
            <person name="Yamada O."/>
            <person name="Machida M."/>
            <person name="Hosoyama A."/>
            <person name="Goto M."/>
            <person name="Takahashi T."/>
            <person name="Futagami T."/>
            <person name="Yamagata Y."/>
            <person name="Takeuchi M."/>
            <person name="Kobayashi T."/>
            <person name="Koike H."/>
            <person name="Abe K."/>
            <person name="Asai K."/>
            <person name="Arita M."/>
            <person name="Fujita N."/>
            <person name="Fukuda K."/>
            <person name="Higa K."/>
            <person name="Horikawa H."/>
            <person name="Ishikawa T."/>
            <person name="Jinno K."/>
            <person name="Kato Y."/>
            <person name="Kirimura K."/>
            <person name="Mizutani O."/>
            <person name="Nakasone K."/>
            <person name="Sano M."/>
            <person name="Shiraishi Y."/>
            <person name="Tsukahara M."/>
            <person name="Gomi K."/>
        </authorList>
    </citation>
    <scope>NUCLEOTIDE SEQUENCE [LARGE SCALE GENOMIC DNA]</scope>
    <source>
        <strain evidence="2 3">RIB 2604</strain>
    </source>
</reference>
<evidence type="ECO:0000313" key="3">
    <source>
        <dbReference type="Proteomes" id="UP000075230"/>
    </source>
</evidence>
<reference evidence="3" key="2">
    <citation type="submission" date="2016-02" db="EMBL/GenBank/DDBJ databases">
        <title>Genome sequencing of Aspergillus luchuensis NBRC 4314.</title>
        <authorList>
            <person name="Yamada O."/>
        </authorList>
    </citation>
    <scope>NUCLEOTIDE SEQUENCE [LARGE SCALE GENOMIC DNA]</scope>
    <source>
        <strain evidence="3">RIB 2604</strain>
    </source>
</reference>
<name>A0A146FFV1_ASPKA</name>
<dbReference type="Proteomes" id="UP000075230">
    <property type="component" value="Unassembled WGS sequence"/>
</dbReference>
<feature type="compositionally biased region" description="Low complexity" evidence="1">
    <location>
        <begin position="31"/>
        <end position="47"/>
    </location>
</feature>
<organism evidence="2 3">
    <name type="scientific">Aspergillus kawachii</name>
    <name type="common">White koji mold</name>
    <name type="synonym">Aspergillus awamori var. kawachi</name>
    <dbReference type="NCBI Taxonomy" id="1069201"/>
    <lineage>
        <taxon>Eukaryota</taxon>
        <taxon>Fungi</taxon>
        <taxon>Dikarya</taxon>
        <taxon>Ascomycota</taxon>
        <taxon>Pezizomycotina</taxon>
        <taxon>Eurotiomycetes</taxon>
        <taxon>Eurotiomycetidae</taxon>
        <taxon>Eurotiales</taxon>
        <taxon>Aspergillaceae</taxon>
        <taxon>Aspergillus</taxon>
        <taxon>Aspergillus subgen. Circumdati</taxon>
    </lineage>
</organism>
<evidence type="ECO:0000256" key="1">
    <source>
        <dbReference type="SAM" id="MobiDB-lite"/>
    </source>
</evidence>
<accession>A0A146FFV1</accession>
<gene>
    <name evidence="2" type="ORF">RIB2604_01802890</name>
</gene>